<name>A0ABV3KHT3_STRGS</name>
<keyword evidence="5 6" id="KW-0472">Membrane</keyword>
<dbReference type="InterPro" id="IPR020846">
    <property type="entry name" value="MFS_dom"/>
</dbReference>
<feature type="transmembrane region" description="Helical" evidence="6">
    <location>
        <begin position="33"/>
        <end position="55"/>
    </location>
</feature>
<evidence type="ECO:0000313" key="9">
    <source>
        <dbReference type="Proteomes" id="UP001553148"/>
    </source>
</evidence>
<feature type="domain" description="Major facilitator superfamily (MFS) profile" evidence="7">
    <location>
        <begin position="33"/>
        <end position="443"/>
    </location>
</feature>
<comment type="subcellular location">
    <subcellularLocation>
        <location evidence="1">Cell membrane</location>
        <topology evidence="1">Multi-pass membrane protein</topology>
    </subcellularLocation>
</comment>
<evidence type="ECO:0000313" key="8">
    <source>
        <dbReference type="EMBL" id="MEV8458859.1"/>
    </source>
</evidence>
<feature type="transmembrane region" description="Helical" evidence="6">
    <location>
        <begin position="387"/>
        <end position="407"/>
    </location>
</feature>
<feature type="transmembrane region" description="Helical" evidence="6">
    <location>
        <begin position="67"/>
        <end position="88"/>
    </location>
</feature>
<dbReference type="PANTHER" id="PTHR43791:SF36">
    <property type="entry name" value="TRANSPORTER, PUTATIVE (AFU_ORTHOLOGUE AFUA_6G08340)-RELATED"/>
    <property type="match status" value="1"/>
</dbReference>
<evidence type="ECO:0000259" key="7">
    <source>
        <dbReference type="PROSITE" id="PS50850"/>
    </source>
</evidence>
<evidence type="ECO:0000256" key="2">
    <source>
        <dbReference type="ARBA" id="ARBA00022448"/>
    </source>
</evidence>
<proteinExistence type="predicted"/>
<dbReference type="CDD" id="cd17319">
    <property type="entry name" value="MFS_ExuT_GudP_like"/>
    <property type="match status" value="1"/>
</dbReference>
<keyword evidence="3 6" id="KW-0812">Transmembrane</keyword>
<dbReference type="InterPro" id="IPR011701">
    <property type="entry name" value="MFS"/>
</dbReference>
<comment type="caution">
    <text evidence="8">The sequence shown here is derived from an EMBL/GenBank/DDBJ whole genome shotgun (WGS) entry which is preliminary data.</text>
</comment>
<evidence type="ECO:0000256" key="1">
    <source>
        <dbReference type="ARBA" id="ARBA00004651"/>
    </source>
</evidence>
<evidence type="ECO:0000256" key="4">
    <source>
        <dbReference type="ARBA" id="ARBA00022989"/>
    </source>
</evidence>
<feature type="transmembrane region" description="Helical" evidence="6">
    <location>
        <begin position="160"/>
        <end position="183"/>
    </location>
</feature>
<gene>
    <name evidence="8" type="ORF">AB0470_04830</name>
</gene>
<evidence type="ECO:0000256" key="3">
    <source>
        <dbReference type="ARBA" id="ARBA00022692"/>
    </source>
</evidence>
<feature type="transmembrane region" description="Helical" evidence="6">
    <location>
        <begin position="195"/>
        <end position="215"/>
    </location>
</feature>
<feature type="transmembrane region" description="Helical" evidence="6">
    <location>
        <begin position="100"/>
        <end position="121"/>
    </location>
</feature>
<feature type="transmembrane region" description="Helical" evidence="6">
    <location>
        <begin position="127"/>
        <end position="148"/>
    </location>
</feature>
<keyword evidence="9" id="KW-1185">Reference proteome</keyword>
<dbReference type="RefSeq" id="WP_239513198.1">
    <property type="nucleotide sequence ID" value="NZ_JBFAUJ010000002.1"/>
</dbReference>
<organism evidence="8 9">
    <name type="scientific">Streptomyces griseosporeus</name>
    <dbReference type="NCBI Taxonomy" id="1910"/>
    <lineage>
        <taxon>Bacteria</taxon>
        <taxon>Bacillati</taxon>
        <taxon>Actinomycetota</taxon>
        <taxon>Actinomycetes</taxon>
        <taxon>Kitasatosporales</taxon>
        <taxon>Streptomycetaceae</taxon>
        <taxon>Streptomyces</taxon>
    </lineage>
</organism>
<feature type="transmembrane region" description="Helical" evidence="6">
    <location>
        <begin position="352"/>
        <end position="375"/>
    </location>
</feature>
<feature type="transmembrane region" description="Helical" evidence="6">
    <location>
        <begin position="419"/>
        <end position="438"/>
    </location>
</feature>
<dbReference type="SUPFAM" id="SSF103473">
    <property type="entry name" value="MFS general substrate transporter"/>
    <property type="match status" value="1"/>
</dbReference>
<sequence>MTTPLTSTRAAEAARAGQTIAADRLYAKVARRLLPLLGLLYLVSYLDRSNIAFAAPNGMNEALNLSSSAFGLASGIFFLGYSVVEVPSNMALRRFGARAWLVRILVSWGVVATLTAFVTSAGQLQTARLLLGVAEAGCLPGIVFYLTLWLPKNVRTRLMAVFFVALPLSTALGAPLSGLIVQYADGLAGLPGWRAMFLLEGVPALLLAVVVWRALPDGPREARWLTEAERDWLLARVAEDEPEPSVKRRGAGWFTPRTFALGFAYFGIVYGLYALSFFLPTIIAGFQGDNGREFSIVERGLINAVPYALGAVAMLVWGRRAQRTPGAAWTVVLPAVLAGVTVPVALYMHGPLATMVVISVCAIGVLSAIPVFWALPTAMLGKEGAAAGIALVNTIGSLGGFAAPYFTGWLKDWTGSVRPGLWLTGGLLICSALIVTALRRGAPRPAEEVV</sequence>
<dbReference type="InterPro" id="IPR036259">
    <property type="entry name" value="MFS_trans_sf"/>
</dbReference>
<keyword evidence="4 6" id="KW-1133">Transmembrane helix</keyword>
<evidence type="ECO:0000256" key="5">
    <source>
        <dbReference type="ARBA" id="ARBA00023136"/>
    </source>
</evidence>
<feature type="transmembrane region" description="Helical" evidence="6">
    <location>
        <begin position="300"/>
        <end position="318"/>
    </location>
</feature>
<dbReference type="Gene3D" id="1.20.1250.20">
    <property type="entry name" value="MFS general substrate transporter like domains"/>
    <property type="match status" value="2"/>
</dbReference>
<reference evidence="8 9" key="1">
    <citation type="submission" date="2024-06" db="EMBL/GenBank/DDBJ databases">
        <title>The Natural Products Discovery Center: Release of the First 8490 Sequenced Strains for Exploring Actinobacteria Biosynthetic Diversity.</title>
        <authorList>
            <person name="Kalkreuter E."/>
            <person name="Kautsar S.A."/>
            <person name="Yang D."/>
            <person name="Bader C.D."/>
            <person name="Teijaro C.N."/>
            <person name="Fluegel L."/>
            <person name="Davis C.M."/>
            <person name="Simpson J.R."/>
            <person name="Lauterbach L."/>
            <person name="Steele A.D."/>
            <person name="Gui C."/>
            <person name="Meng S."/>
            <person name="Li G."/>
            <person name="Viehrig K."/>
            <person name="Ye F."/>
            <person name="Su P."/>
            <person name="Kiefer A.F."/>
            <person name="Nichols A."/>
            <person name="Cepeda A.J."/>
            <person name="Yan W."/>
            <person name="Fan B."/>
            <person name="Jiang Y."/>
            <person name="Adhikari A."/>
            <person name="Zheng C.-J."/>
            <person name="Schuster L."/>
            <person name="Cowan T.M."/>
            <person name="Smanski M.J."/>
            <person name="Chevrette M.G."/>
            <person name="De Carvalho L.P.S."/>
            <person name="Shen B."/>
        </authorList>
    </citation>
    <scope>NUCLEOTIDE SEQUENCE [LARGE SCALE GENOMIC DNA]</scope>
    <source>
        <strain evidence="8 9">NPDC052360</strain>
    </source>
</reference>
<dbReference type="EMBL" id="JBFAUJ010000002">
    <property type="protein sequence ID" value="MEV8458859.1"/>
    <property type="molecule type" value="Genomic_DNA"/>
</dbReference>
<feature type="transmembrane region" description="Helical" evidence="6">
    <location>
        <begin position="258"/>
        <end position="280"/>
    </location>
</feature>
<dbReference type="Proteomes" id="UP001553148">
    <property type="component" value="Unassembled WGS sequence"/>
</dbReference>
<evidence type="ECO:0000256" key="6">
    <source>
        <dbReference type="SAM" id="Phobius"/>
    </source>
</evidence>
<keyword evidence="2" id="KW-0813">Transport</keyword>
<accession>A0ABV3KHT3</accession>
<feature type="transmembrane region" description="Helical" evidence="6">
    <location>
        <begin position="327"/>
        <end position="346"/>
    </location>
</feature>
<dbReference type="PROSITE" id="PS50850">
    <property type="entry name" value="MFS"/>
    <property type="match status" value="1"/>
</dbReference>
<dbReference type="Pfam" id="PF07690">
    <property type="entry name" value="MFS_1"/>
    <property type="match status" value="1"/>
</dbReference>
<protein>
    <submittedName>
        <fullName evidence="8">MFS transporter</fullName>
    </submittedName>
</protein>
<dbReference type="PANTHER" id="PTHR43791">
    <property type="entry name" value="PERMEASE-RELATED"/>
    <property type="match status" value="1"/>
</dbReference>